<comment type="caution">
    <text evidence="1">The sequence shown here is derived from an EMBL/GenBank/DDBJ whole genome shotgun (WGS) entry which is preliminary data.</text>
</comment>
<keyword evidence="2" id="KW-1185">Reference proteome</keyword>
<protein>
    <submittedName>
        <fullName evidence="1">Uncharacterized protein</fullName>
    </submittedName>
</protein>
<proteinExistence type="predicted"/>
<dbReference type="EMBL" id="BMAV01018090">
    <property type="protein sequence ID" value="GFY70210.1"/>
    <property type="molecule type" value="Genomic_DNA"/>
</dbReference>
<accession>A0A8X6YCC7</accession>
<organism evidence="1 2">
    <name type="scientific">Trichonephila inaurata madagascariensis</name>
    <dbReference type="NCBI Taxonomy" id="2747483"/>
    <lineage>
        <taxon>Eukaryota</taxon>
        <taxon>Metazoa</taxon>
        <taxon>Ecdysozoa</taxon>
        <taxon>Arthropoda</taxon>
        <taxon>Chelicerata</taxon>
        <taxon>Arachnida</taxon>
        <taxon>Araneae</taxon>
        <taxon>Araneomorphae</taxon>
        <taxon>Entelegynae</taxon>
        <taxon>Araneoidea</taxon>
        <taxon>Nephilidae</taxon>
        <taxon>Trichonephila</taxon>
        <taxon>Trichonephila inaurata</taxon>
    </lineage>
</organism>
<sequence>MSGFCLVPGNGARVAHYFTVPSHFDLTDENGIVRMPRDGEIREREPATSFRHKRQDLLFPPLGFSSCRGAEGALKPLDHRRESGFHSPHVTRTPVGMFQKMVFFSTRTLQEM</sequence>
<dbReference type="OrthoDB" id="10325158at2759"/>
<name>A0A8X6YCC7_9ARAC</name>
<evidence type="ECO:0000313" key="1">
    <source>
        <dbReference type="EMBL" id="GFY70210.1"/>
    </source>
</evidence>
<gene>
    <name evidence="1" type="ORF">TNIN_457901</name>
</gene>
<reference evidence="1" key="1">
    <citation type="submission" date="2020-08" db="EMBL/GenBank/DDBJ databases">
        <title>Multicomponent nature underlies the extraordinary mechanical properties of spider dragline silk.</title>
        <authorList>
            <person name="Kono N."/>
            <person name="Nakamura H."/>
            <person name="Mori M."/>
            <person name="Yoshida Y."/>
            <person name="Ohtoshi R."/>
            <person name="Malay A.D."/>
            <person name="Moran D.A.P."/>
            <person name="Tomita M."/>
            <person name="Numata K."/>
            <person name="Arakawa K."/>
        </authorList>
    </citation>
    <scope>NUCLEOTIDE SEQUENCE</scope>
</reference>
<dbReference type="AlphaFoldDB" id="A0A8X6YCC7"/>
<dbReference type="Proteomes" id="UP000886998">
    <property type="component" value="Unassembled WGS sequence"/>
</dbReference>
<evidence type="ECO:0000313" key="2">
    <source>
        <dbReference type="Proteomes" id="UP000886998"/>
    </source>
</evidence>